<dbReference type="Pfam" id="PF00251">
    <property type="entry name" value="Glyco_hydro_32N"/>
    <property type="match status" value="1"/>
</dbReference>
<feature type="chain" id="PRO_5046695304" evidence="5">
    <location>
        <begin position="21"/>
        <end position="556"/>
    </location>
</feature>
<feature type="domain" description="Glycosyl hydrolase family 32 C-terminal" evidence="7">
    <location>
        <begin position="410"/>
        <end position="549"/>
    </location>
</feature>
<feature type="signal peptide" evidence="5">
    <location>
        <begin position="1"/>
        <end position="20"/>
    </location>
</feature>
<dbReference type="InterPro" id="IPR013148">
    <property type="entry name" value="Glyco_hydro_32_N"/>
</dbReference>
<dbReference type="InterPro" id="IPR013189">
    <property type="entry name" value="Glyco_hydro_32_C"/>
</dbReference>
<dbReference type="InterPro" id="IPR050551">
    <property type="entry name" value="Fructan_Metab_Enzymes"/>
</dbReference>
<evidence type="ECO:0000256" key="3">
    <source>
        <dbReference type="ARBA" id="ARBA00023295"/>
    </source>
</evidence>
<dbReference type="InterPro" id="IPR001362">
    <property type="entry name" value="Glyco_hydro_32"/>
</dbReference>
<comment type="similarity">
    <text evidence="1 4">Belongs to the glycosyl hydrolase 32 family.</text>
</comment>
<gene>
    <name evidence="8" type="ORF">SO694_0013309</name>
</gene>
<dbReference type="SUPFAM" id="SSF75005">
    <property type="entry name" value="Arabinanase/levansucrase/invertase"/>
    <property type="match status" value="1"/>
</dbReference>
<keyword evidence="9" id="KW-1185">Reference proteome</keyword>
<proteinExistence type="inferred from homology"/>
<feature type="domain" description="Glycosyl hydrolase family 32 N-terminal" evidence="6">
    <location>
        <begin position="80"/>
        <end position="330"/>
    </location>
</feature>
<evidence type="ECO:0000256" key="1">
    <source>
        <dbReference type="ARBA" id="ARBA00009902"/>
    </source>
</evidence>
<dbReference type="InterPro" id="IPR013320">
    <property type="entry name" value="ConA-like_dom_sf"/>
</dbReference>
<evidence type="ECO:0000259" key="7">
    <source>
        <dbReference type="Pfam" id="PF08244"/>
    </source>
</evidence>
<dbReference type="SMART" id="SM00640">
    <property type="entry name" value="Glyco_32"/>
    <property type="match status" value="1"/>
</dbReference>
<evidence type="ECO:0000256" key="5">
    <source>
        <dbReference type="SAM" id="SignalP"/>
    </source>
</evidence>
<protein>
    <submittedName>
        <fullName evidence="8">Beta-fructofuranosidase</fullName>
    </submittedName>
</protein>
<dbReference type="Gene3D" id="2.115.10.20">
    <property type="entry name" value="Glycosyl hydrolase domain, family 43"/>
    <property type="match status" value="1"/>
</dbReference>
<keyword evidence="2 4" id="KW-0378">Hydrolase</keyword>
<evidence type="ECO:0000313" key="9">
    <source>
        <dbReference type="Proteomes" id="UP001363151"/>
    </source>
</evidence>
<sequence>MVGASGCSLAAALLIAGARATPTPPPGPNCVGNNVPIANTSGLLPDCPALLEPHNASCANVHKYTDDPQFHPMDACFGENDPNGPFWFNGVYHLMYQDHVTGGVVGGHLASDDLITWRQLEPALWNDEWYDKGSVYTFSATLVDGVPTIVYPGIAWPNSTLGDCGQECFAHAVAVPANLSDPDLKDWVKPDYNPIVVNTQRDPSTAWQTSSGEWRYTYYDGDIFASDDFKVWKNVGKLFGKAECPDFFPLPADCAGCAADGETDRPTHVHATANYEIGTYDEGAPMTTGTWTPLKGAAGHLDGVDATFFYASKSFWDPVKSRRIMWGWVRAGLGKASGDVSNKDECTLVNGNGRYNMNSLARETNYDPLLQQLTFFPIEEYDELRGDVLATAGETWLVPGSDVDLGLPENAGLQSELRASFEMPDEATRLGVKVITGSPLVDDAAIEIFFDFTPNANGTDVWDVAVGFASKNGDRVPDGGKSAPMALKKTDKTLDLAVWTDHTVIEAFFMAGRSFWTIPLSCDAVGNNTKQGISVYANGTAKVKSATVYAVKSIWA</sequence>
<dbReference type="SUPFAM" id="SSF49899">
    <property type="entry name" value="Concanavalin A-like lectins/glucanases"/>
    <property type="match status" value="1"/>
</dbReference>
<dbReference type="PANTHER" id="PTHR31953">
    <property type="entry name" value="BETA-FRUCTOFURANOSIDASE, INSOLUBLE ISOENZYME CWINV1-RELATED"/>
    <property type="match status" value="1"/>
</dbReference>
<dbReference type="Proteomes" id="UP001363151">
    <property type="component" value="Unassembled WGS sequence"/>
</dbReference>
<accession>A0ABR1GG62</accession>
<dbReference type="Gene3D" id="2.60.120.560">
    <property type="entry name" value="Exo-inulinase, domain 1"/>
    <property type="match status" value="1"/>
</dbReference>
<evidence type="ECO:0000256" key="2">
    <source>
        <dbReference type="ARBA" id="ARBA00022801"/>
    </source>
</evidence>
<comment type="caution">
    <text evidence="8">The sequence shown here is derived from an EMBL/GenBank/DDBJ whole genome shotgun (WGS) entry which is preliminary data.</text>
</comment>
<evidence type="ECO:0000256" key="4">
    <source>
        <dbReference type="RuleBase" id="RU362110"/>
    </source>
</evidence>
<organism evidence="8 9">
    <name type="scientific">Aureococcus anophagefferens</name>
    <name type="common">Harmful bloom alga</name>
    <dbReference type="NCBI Taxonomy" id="44056"/>
    <lineage>
        <taxon>Eukaryota</taxon>
        <taxon>Sar</taxon>
        <taxon>Stramenopiles</taxon>
        <taxon>Ochrophyta</taxon>
        <taxon>Pelagophyceae</taxon>
        <taxon>Pelagomonadales</taxon>
        <taxon>Pelagomonadaceae</taxon>
        <taxon>Aureococcus</taxon>
    </lineage>
</organism>
<name>A0ABR1GG62_AURAN</name>
<dbReference type="Pfam" id="PF08244">
    <property type="entry name" value="Glyco_hydro_32C"/>
    <property type="match status" value="1"/>
</dbReference>
<keyword evidence="3 4" id="KW-0326">Glycosidase</keyword>
<dbReference type="EMBL" id="JBBJCI010000016">
    <property type="protein sequence ID" value="KAK7254816.1"/>
    <property type="molecule type" value="Genomic_DNA"/>
</dbReference>
<dbReference type="InterPro" id="IPR023296">
    <property type="entry name" value="Glyco_hydro_beta-prop_sf"/>
</dbReference>
<evidence type="ECO:0000313" key="8">
    <source>
        <dbReference type="EMBL" id="KAK7254816.1"/>
    </source>
</evidence>
<evidence type="ECO:0000259" key="6">
    <source>
        <dbReference type="Pfam" id="PF00251"/>
    </source>
</evidence>
<reference evidence="8 9" key="1">
    <citation type="submission" date="2024-03" db="EMBL/GenBank/DDBJ databases">
        <title>Aureococcus anophagefferens CCMP1851 and Kratosvirus quantuckense: Draft genome of a second virus-susceptible host strain in the model system.</title>
        <authorList>
            <person name="Chase E."/>
            <person name="Truchon A.R."/>
            <person name="Schepens W."/>
            <person name="Wilhelm S.W."/>
        </authorList>
    </citation>
    <scope>NUCLEOTIDE SEQUENCE [LARGE SCALE GENOMIC DNA]</scope>
    <source>
        <strain evidence="8 9">CCMP1851</strain>
    </source>
</reference>
<keyword evidence="5" id="KW-0732">Signal</keyword>